<dbReference type="HOGENOM" id="CLU_069934_0_0_1"/>
<organism evidence="1">
    <name type="scientific">Guillardia theta (strain CCMP2712)</name>
    <name type="common">Cryptophyte</name>
    <dbReference type="NCBI Taxonomy" id="905079"/>
    <lineage>
        <taxon>Eukaryota</taxon>
        <taxon>Cryptophyceae</taxon>
        <taxon>Pyrenomonadales</taxon>
        <taxon>Geminigeraceae</taxon>
        <taxon>Guillardia</taxon>
    </lineage>
</organism>
<reference evidence="3" key="2">
    <citation type="submission" date="2012-11" db="EMBL/GenBank/DDBJ databases">
        <authorList>
            <person name="Kuo A."/>
            <person name="Curtis B.A."/>
            <person name="Tanifuji G."/>
            <person name="Burki F."/>
            <person name="Gruber A."/>
            <person name="Irimia M."/>
            <person name="Maruyama S."/>
            <person name="Arias M.C."/>
            <person name="Ball S.G."/>
            <person name="Gile G.H."/>
            <person name="Hirakawa Y."/>
            <person name="Hopkins J.F."/>
            <person name="Rensing S.A."/>
            <person name="Schmutz J."/>
            <person name="Symeonidi A."/>
            <person name="Elias M."/>
            <person name="Eveleigh R.J."/>
            <person name="Herman E.K."/>
            <person name="Klute M.J."/>
            <person name="Nakayama T."/>
            <person name="Obornik M."/>
            <person name="Reyes-Prieto A."/>
            <person name="Armbrust E.V."/>
            <person name="Aves S.J."/>
            <person name="Beiko R.G."/>
            <person name="Coutinho P."/>
            <person name="Dacks J.B."/>
            <person name="Durnford D.G."/>
            <person name="Fast N.M."/>
            <person name="Green B.R."/>
            <person name="Grisdale C."/>
            <person name="Hempe F."/>
            <person name="Henrissat B."/>
            <person name="Hoppner M.P."/>
            <person name="Ishida K.-I."/>
            <person name="Kim E."/>
            <person name="Koreny L."/>
            <person name="Kroth P.G."/>
            <person name="Liu Y."/>
            <person name="Malik S.-B."/>
            <person name="Maier U.G."/>
            <person name="McRose D."/>
            <person name="Mock T."/>
            <person name="Neilson J.A."/>
            <person name="Onodera N.T."/>
            <person name="Poole A.M."/>
            <person name="Pritham E.J."/>
            <person name="Richards T.A."/>
            <person name="Rocap G."/>
            <person name="Roy S.W."/>
            <person name="Sarai C."/>
            <person name="Schaack S."/>
            <person name="Shirato S."/>
            <person name="Slamovits C.H."/>
            <person name="Spencer D.F."/>
            <person name="Suzuki S."/>
            <person name="Worden A.Z."/>
            <person name="Zauner S."/>
            <person name="Barry K."/>
            <person name="Bell C."/>
            <person name="Bharti A.K."/>
            <person name="Crow J.A."/>
            <person name="Grimwood J."/>
            <person name="Kramer R."/>
            <person name="Lindquist E."/>
            <person name="Lucas S."/>
            <person name="Salamov A."/>
            <person name="McFadden G.I."/>
            <person name="Lane C.E."/>
            <person name="Keeling P.J."/>
            <person name="Gray M.W."/>
            <person name="Grigoriev I.V."/>
            <person name="Archibald J.M."/>
        </authorList>
    </citation>
    <scope>NUCLEOTIDE SEQUENCE</scope>
    <source>
        <strain evidence="3">CCMP2712</strain>
    </source>
</reference>
<gene>
    <name evidence="1" type="ORF">GUITHDRAFT_157525</name>
</gene>
<dbReference type="RefSeq" id="XP_005835313.1">
    <property type="nucleotide sequence ID" value="XM_005835256.1"/>
</dbReference>
<dbReference type="OMA" id="YSRAVSH"/>
<dbReference type="GeneID" id="17304920"/>
<evidence type="ECO:0000313" key="1">
    <source>
        <dbReference type="EMBL" id="EKX48333.1"/>
    </source>
</evidence>
<proteinExistence type="predicted"/>
<dbReference type="EMBL" id="JH992986">
    <property type="protein sequence ID" value="EKX48333.1"/>
    <property type="molecule type" value="Genomic_DNA"/>
</dbReference>
<accession>L1JIJ2</accession>
<dbReference type="PaxDb" id="55529-EKX48333"/>
<dbReference type="PANTHER" id="PTHR34044">
    <property type="entry name" value="NUCLEAR PROTEIN"/>
    <property type="match status" value="1"/>
</dbReference>
<dbReference type="EnsemblProtists" id="EKX48333">
    <property type="protein sequence ID" value="EKX48333"/>
    <property type="gene ID" value="GUITHDRAFT_157525"/>
</dbReference>
<name>L1JIJ2_GUITC</name>
<dbReference type="AlphaFoldDB" id="L1JIJ2"/>
<dbReference type="Proteomes" id="UP000011087">
    <property type="component" value="Unassembled WGS sequence"/>
</dbReference>
<reference evidence="1 3" key="1">
    <citation type="journal article" date="2012" name="Nature">
        <title>Algal genomes reveal evolutionary mosaicism and the fate of nucleomorphs.</title>
        <authorList>
            <consortium name="DOE Joint Genome Institute"/>
            <person name="Curtis B.A."/>
            <person name="Tanifuji G."/>
            <person name="Burki F."/>
            <person name="Gruber A."/>
            <person name="Irimia M."/>
            <person name="Maruyama S."/>
            <person name="Arias M.C."/>
            <person name="Ball S.G."/>
            <person name="Gile G.H."/>
            <person name="Hirakawa Y."/>
            <person name="Hopkins J.F."/>
            <person name="Kuo A."/>
            <person name="Rensing S.A."/>
            <person name="Schmutz J."/>
            <person name="Symeonidi A."/>
            <person name="Elias M."/>
            <person name="Eveleigh R.J."/>
            <person name="Herman E.K."/>
            <person name="Klute M.J."/>
            <person name="Nakayama T."/>
            <person name="Obornik M."/>
            <person name="Reyes-Prieto A."/>
            <person name="Armbrust E.V."/>
            <person name="Aves S.J."/>
            <person name="Beiko R.G."/>
            <person name="Coutinho P."/>
            <person name="Dacks J.B."/>
            <person name="Durnford D.G."/>
            <person name="Fast N.M."/>
            <person name="Green B.R."/>
            <person name="Grisdale C.J."/>
            <person name="Hempel F."/>
            <person name="Henrissat B."/>
            <person name="Hoppner M.P."/>
            <person name="Ishida K."/>
            <person name="Kim E."/>
            <person name="Koreny L."/>
            <person name="Kroth P.G."/>
            <person name="Liu Y."/>
            <person name="Malik S.B."/>
            <person name="Maier U.G."/>
            <person name="McRose D."/>
            <person name="Mock T."/>
            <person name="Neilson J.A."/>
            <person name="Onodera N.T."/>
            <person name="Poole A.M."/>
            <person name="Pritham E.J."/>
            <person name="Richards T.A."/>
            <person name="Rocap G."/>
            <person name="Roy S.W."/>
            <person name="Sarai C."/>
            <person name="Schaack S."/>
            <person name="Shirato S."/>
            <person name="Slamovits C.H."/>
            <person name="Spencer D.F."/>
            <person name="Suzuki S."/>
            <person name="Worden A.Z."/>
            <person name="Zauner S."/>
            <person name="Barry K."/>
            <person name="Bell C."/>
            <person name="Bharti A.K."/>
            <person name="Crow J.A."/>
            <person name="Grimwood J."/>
            <person name="Kramer R."/>
            <person name="Lindquist E."/>
            <person name="Lucas S."/>
            <person name="Salamov A."/>
            <person name="McFadden G.I."/>
            <person name="Lane C.E."/>
            <person name="Keeling P.J."/>
            <person name="Gray M.W."/>
            <person name="Grigoriev I.V."/>
            <person name="Archibald J.M."/>
        </authorList>
    </citation>
    <scope>NUCLEOTIDE SEQUENCE</scope>
    <source>
        <strain evidence="1 3">CCMP2712</strain>
    </source>
</reference>
<dbReference type="PANTHER" id="PTHR34044:SF1">
    <property type="entry name" value="NUCLEAR PROTEIN"/>
    <property type="match status" value="1"/>
</dbReference>
<reference evidence="2" key="3">
    <citation type="submission" date="2016-03" db="UniProtKB">
        <authorList>
            <consortium name="EnsemblProtists"/>
        </authorList>
    </citation>
    <scope>IDENTIFICATION</scope>
</reference>
<dbReference type="OrthoDB" id="38730at2759"/>
<dbReference type="STRING" id="905079.L1JIJ2"/>
<evidence type="ECO:0000313" key="3">
    <source>
        <dbReference type="Proteomes" id="UP000011087"/>
    </source>
</evidence>
<dbReference type="KEGG" id="gtt:GUITHDRAFT_157525"/>
<dbReference type="eggNOG" id="ENOG502QRWE">
    <property type="taxonomic scope" value="Eukaryota"/>
</dbReference>
<evidence type="ECO:0000313" key="2">
    <source>
        <dbReference type="EnsemblProtists" id="EKX48333"/>
    </source>
</evidence>
<protein>
    <submittedName>
        <fullName evidence="1 2">Uncharacterized protein</fullName>
    </submittedName>
</protein>
<sequence>MASSGDCACTIIGAGRIGTALKEMGKASGFDDVVVRRGEKIPAEGSGPIYVTTRNDDLKGVISACPPSRKGDLVFYGQNGYIEDFLKEEKVFDDSTKVLVYMAVAKLGDKPTDGITDLNPEGLTAATGKWAEQVAARLRGSGLTCNVLNEDEFRACMFEKHMWICTFMLLGVHHGGITVGEVESKHKEDVFKMVEEMKKCLEVERGIKFKDGVPERLCAYARSVAHFPTALKEFSWRNKFWLDITRARQGKGAEDLTPFHTKLLLKLPVPHDGV</sequence>
<keyword evidence="3" id="KW-1185">Reference proteome</keyword>